<dbReference type="AlphaFoldDB" id="A0A8J2LKZ2"/>
<dbReference type="EMBL" id="CAJVCH010570172">
    <property type="protein sequence ID" value="CAG7834244.1"/>
    <property type="molecule type" value="Genomic_DNA"/>
</dbReference>
<evidence type="ECO:0000313" key="2">
    <source>
        <dbReference type="EMBL" id="CAG7834244.1"/>
    </source>
</evidence>
<dbReference type="OrthoDB" id="10037120at2759"/>
<proteinExistence type="predicted"/>
<keyword evidence="3" id="KW-1185">Reference proteome</keyword>
<organism evidence="2 3">
    <name type="scientific">Allacma fusca</name>
    <dbReference type="NCBI Taxonomy" id="39272"/>
    <lineage>
        <taxon>Eukaryota</taxon>
        <taxon>Metazoa</taxon>
        <taxon>Ecdysozoa</taxon>
        <taxon>Arthropoda</taxon>
        <taxon>Hexapoda</taxon>
        <taxon>Collembola</taxon>
        <taxon>Symphypleona</taxon>
        <taxon>Sminthuridae</taxon>
        <taxon>Allacma</taxon>
    </lineage>
</organism>
<feature type="compositionally biased region" description="Low complexity" evidence="1">
    <location>
        <begin position="91"/>
        <end position="101"/>
    </location>
</feature>
<evidence type="ECO:0000256" key="1">
    <source>
        <dbReference type="SAM" id="MobiDB-lite"/>
    </source>
</evidence>
<dbReference type="Proteomes" id="UP000708208">
    <property type="component" value="Unassembled WGS sequence"/>
</dbReference>
<comment type="caution">
    <text evidence="2">The sequence shown here is derived from an EMBL/GenBank/DDBJ whole genome shotgun (WGS) entry which is preliminary data.</text>
</comment>
<accession>A0A8J2LKZ2</accession>
<protein>
    <submittedName>
        <fullName evidence="2">Uncharacterized protein</fullName>
    </submittedName>
</protein>
<gene>
    <name evidence="2" type="ORF">AFUS01_LOCUS43771</name>
</gene>
<sequence>MYIRCELPPSVRYSFCLDYNRSGKLWNFWDKLSQSIKATPNGVPVPVKKPATVSSISSSLPAHSHRNLSPQKKTSYDWWDAEKSSNHRQHSSYSDSGVQGDVVDDFDSMSLQSGSPLLSSSVDQKSSSGSKSKWFKKLISSSKKKRKESALQPQPS</sequence>
<feature type="region of interest" description="Disordered" evidence="1">
    <location>
        <begin position="39"/>
        <end position="71"/>
    </location>
</feature>
<feature type="compositionally biased region" description="Low complexity" evidence="1">
    <location>
        <begin position="108"/>
        <end position="141"/>
    </location>
</feature>
<feature type="region of interest" description="Disordered" evidence="1">
    <location>
        <begin position="85"/>
        <end position="156"/>
    </location>
</feature>
<evidence type="ECO:0000313" key="3">
    <source>
        <dbReference type="Proteomes" id="UP000708208"/>
    </source>
</evidence>
<name>A0A8J2LKZ2_9HEXA</name>
<reference evidence="2" key="1">
    <citation type="submission" date="2021-06" db="EMBL/GenBank/DDBJ databases">
        <authorList>
            <person name="Hodson N. C."/>
            <person name="Mongue J. A."/>
            <person name="Jaron S. K."/>
        </authorList>
    </citation>
    <scope>NUCLEOTIDE SEQUENCE</scope>
</reference>